<dbReference type="FunCoup" id="B3S3R7">
    <property type="interactions" value="386"/>
</dbReference>
<sequence length="367" mass="41772">MGEKSEKSLWDIAILERNRAEQENKELIDGNNVGSDGTNVFFLGSKNSGKSSIIMRFLDRDENPKPTVALEYLFGRRARGANTVKDVTHIWELGGGTFLTKLIDTVITPRTIRINQVVNEVAGKDKSIHEFLKQQLNRRINEDHPDKSLMEPLLVPLVIVGSKYDIYQDFDPEKRKIISKTLRFIAHTYGATLQFFSTKNESLVARARQLIGNLAFHFPPSKTNATDHNKPIIVPAGTDLFSQIGAPPLSDEQLGKISARRPMDLWKSAFCQYFPQEASTNSNTNKNPAADSQYTESPIDNMRIQKDKELEQYRRQSERKAKERKMAREADIVTSTRGGHYPDKEDQFFGQIMLRYVQDRTLIIVIA</sequence>
<evidence type="ECO:0000256" key="10">
    <source>
        <dbReference type="ARBA" id="ARBA00023175"/>
    </source>
</evidence>
<dbReference type="PANTHER" id="PTHR13236">
    <property type="entry name" value="DYNEIN 2 LIGHT INTERMEDIATE CHAIN, ISOFORM 2"/>
    <property type="match status" value="1"/>
</dbReference>
<accession>B3S3R7</accession>
<dbReference type="OrthoDB" id="10263060at2759"/>
<evidence type="ECO:0000313" key="15">
    <source>
        <dbReference type="Proteomes" id="UP000009022"/>
    </source>
</evidence>
<reference evidence="14 15" key="1">
    <citation type="journal article" date="2008" name="Nature">
        <title>The Trichoplax genome and the nature of placozoans.</title>
        <authorList>
            <person name="Srivastava M."/>
            <person name="Begovic E."/>
            <person name="Chapman J."/>
            <person name="Putnam N.H."/>
            <person name="Hellsten U."/>
            <person name="Kawashima T."/>
            <person name="Kuo A."/>
            <person name="Mitros T."/>
            <person name="Salamov A."/>
            <person name="Carpenter M.L."/>
            <person name="Signorovitch A.Y."/>
            <person name="Moreno M.A."/>
            <person name="Kamm K."/>
            <person name="Grimwood J."/>
            <person name="Schmutz J."/>
            <person name="Shapiro H."/>
            <person name="Grigoriev I.V."/>
            <person name="Buss L.W."/>
            <person name="Schierwater B."/>
            <person name="Dellaporta S.L."/>
            <person name="Rokhsar D.S."/>
        </authorList>
    </citation>
    <scope>NUCLEOTIDE SEQUENCE [LARGE SCALE GENOMIC DNA]</scope>
    <source>
        <strain evidence="14 15">Grell-BS-1999</strain>
    </source>
</reference>
<keyword evidence="7" id="KW-0970">Cilium biogenesis/degradation</keyword>
<feature type="compositionally biased region" description="Basic and acidic residues" evidence="13">
    <location>
        <begin position="303"/>
        <end position="328"/>
    </location>
</feature>
<keyword evidence="8" id="KW-0243">Dynein</keyword>
<feature type="region of interest" description="Disordered" evidence="13">
    <location>
        <begin position="278"/>
        <end position="328"/>
    </location>
</feature>
<dbReference type="FunFam" id="3.40.50.300:FF:002495">
    <property type="entry name" value="Cytoplasmic dynein 2 light intermediate chain 1"/>
    <property type="match status" value="1"/>
</dbReference>
<evidence type="ECO:0000256" key="8">
    <source>
        <dbReference type="ARBA" id="ARBA00023017"/>
    </source>
</evidence>
<dbReference type="STRING" id="10228.B3S3R7"/>
<evidence type="ECO:0000256" key="2">
    <source>
        <dbReference type="ARBA" id="ARBA00006831"/>
    </source>
</evidence>
<evidence type="ECO:0000256" key="13">
    <source>
        <dbReference type="SAM" id="MobiDB-lite"/>
    </source>
</evidence>
<dbReference type="GeneID" id="6756085"/>
<dbReference type="KEGG" id="tad:TRIADDRAFT_58820"/>
<evidence type="ECO:0000256" key="5">
    <source>
        <dbReference type="ARBA" id="ARBA00022490"/>
    </source>
</evidence>
<evidence type="ECO:0000256" key="3">
    <source>
        <dbReference type="ARBA" id="ARBA00018863"/>
    </source>
</evidence>
<dbReference type="SUPFAM" id="SSF52540">
    <property type="entry name" value="P-loop containing nucleoside triphosphate hydrolases"/>
    <property type="match status" value="1"/>
</dbReference>
<dbReference type="Proteomes" id="UP000009022">
    <property type="component" value="Unassembled WGS sequence"/>
</dbReference>
<evidence type="ECO:0000256" key="4">
    <source>
        <dbReference type="ARBA" id="ARBA00022473"/>
    </source>
</evidence>
<keyword evidence="10" id="KW-0505">Motor protein</keyword>
<dbReference type="GO" id="GO:0005874">
    <property type="term" value="C:microtubule"/>
    <property type="evidence" value="ECO:0007669"/>
    <property type="project" value="UniProtKB-KW"/>
</dbReference>
<name>B3S3R7_TRIAD</name>
<evidence type="ECO:0000256" key="12">
    <source>
        <dbReference type="ARBA" id="ARBA00023273"/>
    </source>
</evidence>
<comment type="similarity">
    <text evidence="2">Belongs to the dynein light intermediate chain family.</text>
</comment>
<evidence type="ECO:0000256" key="6">
    <source>
        <dbReference type="ARBA" id="ARBA00022701"/>
    </source>
</evidence>
<dbReference type="RefSeq" id="XP_002115060.1">
    <property type="nucleotide sequence ID" value="XM_002115024.1"/>
</dbReference>
<dbReference type="GO" id="GO:0045504">
    <property type="term" value="F:dynein heavy chain binding"/>
    <property type="evidence" value="ECO:0000318"/>
    <property type="project" value="GO_Central"/>
</dbReference>
<dbReference type="OMA" id="FWEIAQG"/>
<keyword evidence="5" id="KW-0963">Cytoplasm</keyword>
<dbReference type="eggNOG" id="KOG3929">
    <property type="taxonomic scope" value="Eukaryota"/>
</dbReference>
<dbReference type="AlphaFoldDB" id="B3S3R7"/>
<dbReference type="PhylomeDB" id="B3S3R7"/>
<evidence type="ECO:0000313" key="14">
    <source>
        <dbReference type="EMBL" id="EDV22516.1"/>
    </source>
</evidence>
<evidence type="ECO:0000256" key="1">
    <source>
        <dbReference type="ARBA" id="ARBA00004120"/>
    </source>
</evidence>
<keyword evidence="9" id="KW-0969">Cilium</keyword>
<dbReference type="PANTHER" id="PTHR13236:SF0">
    <property type="entry name" value="CYTOPLASMIC DYNEIN 2 LIGHT INTERMEDIATE CHAIN 1"/>
    <property type="match status" value="1"/>
</dbReference>
<comment type="subcellular location">
    <subcellularLocation>
        <location evidence="1">Cytoplasm</location>
        <location evidence="1">Cytoskeleton</location>
        <location evidence="1">Cilium basal body</location>
    </subcellularLocation>
</comment>
<dbReference type="Gene3D" id="3.40.50.300">
    <property type="entry name" value="P-loop containing nucleotide triphosphate hydrolases"/>
    <property type="match status" value="1"/>
</dbReference>
<dbReference type="CTD" id="6756085"/>
<dbReference type="GO" id="GO:0035735">
    <property type="term" value="P:intraciliary transport involved in cilium assembly"/>
    <property type="evidence" value="ECO:0000318"/>
    <property type="project" value="GO_Central"/>
</dbReference>
<dbReference type="GO" id="GO:0035721">
    <property type="term" value="P:intraciliary retrograde transport"/>
    <property type="evidence" value="ECO:0000318"/>
    <property type="project" value="GO_Central"/>
</dbReference>
<dbReference type="CDD" id="cd00882">
    <property type="entry name" value="Ras_like_GTPase"/>
    <property type="match status" value="1"/>
</dbReference>
<keyword evidence="11" id="KW-0206">Cytoskeleton</keyword>
<protein>
    <recommendedName>
        <fullName evidence="3">Cytoplasmic dynein 2 light intermediate chain 1</fullName>
    </recommendedName>
</protein>
<dbReference type="HOGENOM" id="CLU_049395_0_0_1"/>
<evidence type="ECO:0000256" key="9">
    <source>
        <dbReference type="ARBA" id="ARBA00023069"/>
    </source>
</evidence>
<proteinExistence type="inferred from homology"/>
<feature type="compositionally biased region" description="Polar residues" evidence="13">
    <location>
        <begin position="278"/>
        <end position="298"/>
    </location>
</feature>
<dbReference type="GO" id="GO:0005868">
    <property type="term" value="C:cytoplasmic dynein complex"/>
    <property type="evidence" value="ECO:0000318"/>
    <property type="project" value="GO_Central"/>
</dbReference>
<evidence type="ECO:0000256" key="11">
    <source>
        <dbReference type="ARBA" id="ARBA00023212"/>
    </source>
</evidence>
<keyword evidence="12" id="KW-0966">Cell projection</keyword>
<dbReference type="InParanoid" id="B3S3R7"/>
<organism evidence="14 15">
    <name type="scientific">Trichoplax adhaerens</name>
    <name type="common">Trichoplax reptans</name>
    <dbReference type="NCBI Taxonomy" id="10228"/>
    <lineage>
        <taxon>Eukaryota</taxon>
        <taxon>Metazoa</taxon>
        <taxon>Placozoa</taxon>
        <taxon>Uniplacotomia</taxon>
        <taxon>Trichoplacea</taxon>
        <taxon>Trichoplacidae</taxon>
        <taxon>Trichoplax</taxon>
    </lineage>
</organism>
<gene>
    <name evidence="14" type="ORF">TRIADDRAFT_58820</name>
</gene>
<keyword evidence="6" id="KW-0493">Microtubule</keyword>
<keyword evidence="15" id="KW-1185">Reference proteome</keyword>
<dbReference type="EMBL" id="DS985249">
    <property type="protein sequence ID" value="EDV22516.1"/>
    <property type="molecule type" value="Genomic_DNA"/>
</dbReference>
<keyword evidence="4" id="KW-0217">Developmental protein</keyword>
<dbReference type="InterPro" id="IPR027417">
    <property type="entry name" value="P-loop_NTPase"/>
</dbReference>
<dbReference type="InterPro" id="IPR040045">
    <property type="entry name" value="DYNC2LI1"/>
</dbReference>
<evidence type="ECO:0000256" key="7">
    <source>
        <dbReference type="ARBA" id="ARBA00022794"/>
    </source>
</evidence>
<dbReference type="GO" id="GO:0005930">
    <property type="term" value="C:axoneme"/>
    <property type="evidence" value="ECO:0000318"/>
    <property type="project" value="GO_Central"/>
</dbReference>
<dbReference type="GO" id="GO:0036064">
    <property type="term" value="C:ciliary basal body"/>
    <property type="evidence" value="ECO:0000318"/>
    <property type="project" value="GO_Central"/>
</dbReference>